<evidence type="ECO:0000313" key="8">
    <source>
        <dbReference type="Proteomes" id="UP001341820"/>
    </source>
</evidence>
<evidence type="ECO:0000256" key="5">
    <source>
        <dbReference type="SAM" id="Phobius"/>
    </source>
</evidence>
<organism evidence="7 8">
    <name type="scientific">Shouchella miscanthi</name>
    <dbReference type="NCBI Taxonomy" id="2598861"/>
    <lineage>
        <taxon>Bacteria</taxon>
        <taxon>Bacillati</taxon>
        <taxon>Bacillota</taxon>
        <taxon>Bacilli</taxon>
        <taxon>Bacillales</taxon>
        <taxon>Bacillaceae</taxon>
        <taxon>Shouchella</taxon>
    </lineage>
</organism>
<proteinExistence type="predicted"/>
<comment type="caution">
    <text evidence="7">The sequence shown here is derived from an EMBL/GenBank/DDBJ whole genome shotgun (WGS) entry which is preliminary data.</text>
</comment>
<feature type="transmembrane region" description="Helical" evidence="5">
    <location>
        <begin position="278"/>
        <end position="299"/>
    </location>
</feature>
<dbReference type="InterPro" id="IPR004837">
    <property type="entry name" value="NaCa_Exmemb"/>
</dbReference>
<dbReference type="RefSeq" id="WP_144560343.1">
    <property type="nucleotide sequence ID" value="NZ_CP042163.1"/>
</dbReference>
<feature type="transmembrane region" description="Helical" evidence="5">
    <location>
        <begin position="244"/>
        <end position="266"/>
    </location>
</feature>
<feature type="transmembrane region" description="Helical" evidence="5">
    <location>
        <begin position="110"/>
        <end position="130"/>
    </location>
</feature>
<feature type="transmembrane region" description="Helical" evidence="5">
    <location>
        <begin position="308"/>
        <end position="329"/>
    </location>
</feature>
<evidence type="ECO:0000256" key="3">
    <source>
        <dbReference type="ARBA" id="ARBA00022989"/>
    </source>
</evidence>
<comment type="subcellular location">
    <subcellularLocation>
        <location evidence="1">Membrane</location>
        <topology evidence="1">Multi-pass membrane protein</topology>
    </subcellularLocation>
</comment>
<evidence type="ECO:0000256" key="4">
    <source>
        <dbReference type="ARBA" id="ARBA00023136"/>
    </source>
</evidence>
<keyword evidence="3 5" id="KW-1133">Transmembrane helix</keyword>
<evidence type="ECO:0000313" key="7">
    <source>
        <dbReference type="EMBL" id="MED4127796.1"/>
    </source>
</evidence>
<dbReference type="PANTHER" id="PTHR10846:SF8">
    <property type="entry name" value="INNER MEMBRANE PROTEIN YRBG"/>
    <property type="match status" value="1"/>
</dbReference>
<dbReference type="PANTHER" id="PTHR10846">
    <property type="entry name" value="SODIUM/POTASSIUM/CALCIUM EXCHANGER"/>
    <property type="match status" value="1"/>
</dbReference>
<dbReference type="Gene3D" id="1.20.1420.30">
    <property type="entry name" value="NCX, central ion-binding region"/>
    <property type="match status" value="1"/>
</dbReference>
<protein>
    <submittedName>
        <fullName evidence="7">Sodium:calcium antiporter</fullName>
    </submittedName>
</protein>
<dbReference type="EMBL" id="JAROAS010000009">
    <property type="protein sequence ID" value="MED4127796.1"/>
    <property type="molecule type" value="Genomic_DNA"/>
</dbReference>
<gene>
    <name evidence="7" type="ORF">P5F74_06585</name>
</gene>
<reference evidence="7 8" key="1">
    <citation type="submission" date="2023-03" db="EMBL/GenBank/DDBJ databases">
        <title>Bacillus Genome Sequencing.</title>
        <authorList>
            <person name="Dunlap C."/>
        </authorList>
    </citation>
    <scope>NUCLEOTIDE SEQUENCE [LARGE SCALE GENOMIC DNA]</scope>
    <source>
        <strain evidence="7 8">B-4107</strain>
    </source>
</reference>
<evidence type="ECO:0000259" key="6">
    <source>
        <dbReference type="Pfam" id="PF01699"/>
    </source>
</evidence>
<feature type="transmembrane region" description="Helical" evidence="5">
    <location>
        <begin position="181"/>
        <end position="202"/>
    </location>
</feature>
<feature type="transmembrane region" description="Helical" evidence="5">
    <location>
        <begin position="214"/>
        <end position="237"/>
    </location>
</feature>
<evidence type="ECO:0000256" key="1">
    <source>
        <dbReference type="ARBA" id="ARBA00004141"/>
    </source>
</evidence>
<accession>A0ABU6NHV1</accession>
<keyword evidence="2 5" id="KW-0812">Transmembrane</keyword>
<evidence type="ECO:0000256" key="2">
    <source>
        <dbReference type="ARBA" id="ARBA00022692"/>
    </source>
</evidence>
<name>A0ABU6NHV1_9BACI</name>
<sequence length="330" mass="35391">MKKGVNDVMLYILFILLAAVTVFAAIKLSTYADTIQLRTGMTGFFTGAVLIAGATSLPEVTTNITAGVINSPDLAVGNVIGSNLFNLTVLAFGDLWFRRKRMYTHLAPKNAMPGALGLLLTMIIAISLIARSSLSVFGMGVDVLLIVLLYFGGLYYLNKKDLLPDEPPAAKKVSMSLKGAIIRFVIVALIILAAGSYLTILGDEIAVQSGLGQSFVGSILIAGATSLPEVSIVYLAVKRNQFSAAVGLIVGSNMFNLNLLALADLFYRDGVLIRDASLSNWITMVALLLLTIVVLYGIWKNEKLGRLFWLPSTIVAVGYVTSIVLLYVYG</sequence>
<dbReference type="Pfam" id="PF01699">
    <property type="entry name" value="Na_Ca_ex"/>
    <property type="match status" value="2"/>
</dbReference>
<dbReference type="Proteomes" id="UP001341820">
    <property type="component" value="Unassembled WGS sequence"/>
</dbReference>
<feature type="transmembrane region" description="Helical" evidence="5">
    <location>
        <begin position="136"/>
        <end position="157"/>
    </location>
</feature>
<feature type="transmembrane region" description="Helical" evidence="5">
    <location>
        <begin position="80"/>
        <end position="98"/>
    </location>
</feature>
<dbReference type="InterPro" id="IPR004481">
    <property type="entry name" value="K/Na/Ca-exchanger"/>
</dbReference>
<feature type="domain" description="Sodium/calcium exchanger membrane region" evidence="6">
    <location>
        <begin position="181"/>
        <end position="327"/>
    </location>
</feature>
<dbReference type="InterPro" id="IPR044880">
    <property type="entry name" value="NCX_ion-bd_dom_sf"/>
</dbReference>
<feature type="domain" description="Sodium/calcium exchanger membrane region" evidence="6">
    <location>
        <begin position="10"/>
        <end position="137"/>
    </location>
</feature>
<keyword evidence="8" id="KW-1185">Reference proteome</keyword>
<keyword evidence="4 5" id="KW-0472">Membrane</keyword>